<accession>A0AAN9JFX0</accession>
<name>A0AAN9JFX0_CANGL</name>
<evidence type="ECO:0000313" key="2">
    <source>
        <dbReference type="Proteomes" id="UP001367508"/>
    </source>
</evidence>
<proteinExistence type="predicted"/>
<dbReference type="Proteomes" id="UP001367508">
    <property type="component" value="Unassembled WGS sequence"/>
</dbReference>
<evidence type="ECO:0000313" key="1">
    <source>
        <dbReference type="EMBL" id="KAK7298407.1"/>
    </source>
</evidence>
<sequence>MSSFRVNPLATSLAFYLSILPFDSLLVLSPTGLAHFLSLGFRNPVIDSAAIESKPIESATAGTVSGVQIAVVGIFSAASSSSY</sequence>
<comment type="caution">
    <text evidence="1">The sequence shown here is derived from an EMBL/GenBank/DDBJ whole genome shotgun (WGS) entry which is preliminary data.</text>
</comment>
<gene>
    <name evidence="1" type="ORF">VNO77_46867</name>
</gene>
<organism evidence="1 2">
    <name type="scientific">Canavalia gladiata</name>
    <name type="common">Sword bean</name>
    <name type="synonym">Dolichos gladiatus</name>
    <dbReference type="NCBI Taxonomy" id="3824"/>
    <lineage>
        <taxon>Eukaryota</taxon>
        <taxon>Viridiplantae</taxon>
        <taxon>Streptophyta</taxon>
        <taxon>Embryophyta</taxon>
        <taxon>Tracheophyta</taxon>
        <taxon>Spermatophyta</taxon>
        <taxon>Magnoliopsida</taxon>
        <taxon>eudicotyledons</taxon>
        <taxon>Gunneridae</taxon>
        <taxon>Pentapetalae</taxon>
        <taxon>rosids</taxon>
        <taxon>fabids</taxon>
        <taxon>Fabales</taxon>
        <taxon>Fabaceae</taxon>
        <taxon>Papilionoideae</taxon>
        <taxon>50 kb inversion clade</taxon>
        <taxon>NPAAA clade</taxon>
        <taxon>indigoferoid/millettioid clade</taxon>
        <taxon>Phaseoleae</taxon>
        <taxon>Canavalia</taxon>
    </lineage>
</organism>
<protein>
    <submittedName>
        <fullName evidence="1">Uncharacterized protein</fullName>
    </submittedName>
</protein>
<reference evidence="1 2" key="1">
    <citation type="submission" date="2024-01" db="EMBL/GenBank/DDBJ databases">
        <title>The genomes of 5 underutilized Papilionoideae crops provide insights into root nodulation and disease resistanc.</title>
        <authorList>
            <person name="Jiang F."/>
        </authorList>
    </citation>
    <scope>NUCLEOTIDE SEQUENCE [LARGE SCALE GENOMIC DNA]</scope>
    <source>
        <strain evidence="1">LVBAO_FW01</strain>
        <tissue evidence="1">Leaves</tissue>
    </source>
</reference>
<keyword evidence="2" id="KW-1185">Reference proteome</keyword>
<dbReference type="AlphaFoldDB" id="A0AAN9JFX0"/>
<dbReference type="EMBL" id="JAYMYQ010000028">
    <property type="protein sequence ID" value="KAK7298407.1"/>
    <property type="molecule type" value="Genomic_DNA"/>
</dbReference>